<accession>A0A409W4Y0</accession>
<name>A0A409W4Y0_PSICY</name>
<dbReference type="Proteomes" id="UP000283269">
    <property type="component" value="Unassembled WGS sequence"/>
</dbReference>
<dbReference type="OrthoDB" id="3258419at2759"/>
<organism evidence="1 2">
    <name type="scientific">Psilocybe cyanescens</name>
    <dbReference type="NCBI Taxonomy" id="93625"/>
    <lineage>
        <taxon>Eukaryota</taxon>
        <taxon>Fungi</taxon>
        <taxon>Dikarya</taxon>
        <taxon>Basidiomycota</taxon>
        <taxon>Agaricomycotina</taxon>
        <taxon>Agaricomycetes</taxon>
        <taxon>Agaricomycetidae</taxon>
        <taxon>Agaricales</taxon>
        <taxon>Agaricineae</taxon>
        <taxon>Strophariaceae</taxon>
        <taxon>Psilocybe</taxon>
    </lineage>
</organism>
<dbReference type="AlphaFoldDB" id="A0A409W4Y0"/>
<gene>
    <name evidence="1" type="ORF">CVT25_012435</name>
</gene>
<reference evidence="1 2" key="1">
    <citation type="journal article" date="2018" name="Evol. Lett.">
        <title>Horizontal gene cluster transfer increased hallucinogenic mushroom diversity.</title>
        <authorList>
            <person name="Reynolds H.T."/>
            <person name="Vijayakumar V."/>
            <person name="Gluck-Thaler E."/>
            <person name="Korotkin H.B."/>
            <person name="Matheny P.B."/>
            <person name="Slot J.C."/>
        </authorList>
    </citation>
    <scope>NUCLEOTIDE SEQUENCE [LARGE SCALE GENOMIC DNA]</scope>
    <source>
        <strain evidence="1 2">2631</strain>
    </source>
</reference>
<comment type="caution">
    <text evidence="1">The sequence shown here is derived from an EMBL/GenBank/DDBJ whole genome shotgun (WGS) entry which is preliminary data.</text>
</comment>
<keyword evidence="2" id="KW-1185">Reference proteome</keyword>
<dbReference type="STRING" id="93625.A0A409W4Y0"/>
<sequence>MAKSQGIVIEVDDDEFFKEEEWIGKGKKYDWEKLPGYVTSAKNTSLKIPETFLHHAQLPQSNLSVADFLLFKLPQLSSEIISSKTSTWFSADKPTTNNILVSRPVPSPDFINNLKAAYGQAWLDGAQSIVDQCFNDGTDHLPLWIISFWKAVA</sequence>
<protein>
    <submittedName>
        <fullName evidence="1">Uncharacterized protein</fullName>
    </submittedName>
</protein>
<dbReference type="InParanoid" id="A0A409W4Y0"/>
<evidence type="ECO:0000313" key="1">
    <source>
        <dbReference type="EMBL" id="PPQ73525.1"/>
    </source>
</evidence>
<proteinExistence type="predicted"/>
<dbReference type="EMBL" id="NHYD01003756">
    <property type="protein sequence ID" value="PPQ73525.1"/>
    <property type="molecule type" value="Genomic_DNA"/>
</dbReference>
<evidence type="ECO:0000313" key="2">
    <source>
        <dbReference type="Proteomes" id="UP000283269"/>
    </source>
</evidence>